<dbReference type="OrthoDB" id="6145560at2759"/>
<dbReference type="SUPFAM" id="SSF101898">
    <property type="entry name" value="NHL repeat"/>
    <property type="match status" value="1"/>
</dbReference>
<name>A0A8S3T8A4_MYTED</name>
<dbReference type="AlphaFoldDB" id="A0A8S3T8A4"/>
<feature type="domain" description="B box-type" evidence="3">
    <location>
        <begin position="64"/>
        <end position="105"/>
    </location>
</feature>
<keyword evidence="5" id="KW-1185">Reference proteome</keyword>
<dbReference type="Gene3D" id="3.30.160.60">
    <property type="entry name" value="Classic Zinc Finger"/>
    <property type="match status" value="1"/>
</dbReference>
<dbReference type="PANTHER" id="PTHR25462:SF296">
    <property type="entry name" value="MEIOTIC P26, ISOFORM F"/>
    <property type="match status" value="1"/>
</dbReference>
<comment type="caution">
    <text evidence="4">The sequence shown here is derived from an EMBL/GenBank/DDBJ whole genome shotgun (WGS) entry which is preliminary data.</text>
</comment>
<evidence type="ECO:0000313" key="5">
    <source>
        <dbReference type="Proteomes" id="UP000683360"/>
    </source>
</evidence>
<accession>A0A8S3T8A4</accession>
<dbReference type="InterPro" id="IPR000315">
    <property type="entry name" value="Znf_B-box"/>
</dbReference>
<proteinExistence type="predicted"/>
<dbReference type="CDD" id="cd19757">
    <property type="entry name" value="Bbox1"/>
    <property type="match status" value="1"/>
</dbReference>
<evidence type="ECO:0000259" key="3">
    <source>
        <dbReference type="PROSITE" id="PS50119"/>
    </source>
</evidence>
<evidence type="ECO:0000256" key="1">
    <source>
        <dbReference type="PROSITE-ProRule" id="PRU00024"/>
    </source>
</evidence>
<dbReference type="Gene3D" id="2.120.10.30">
    <property type="entry name" value="TolB, C-terminal domain"/>
    <property type="match status" value="1"/>
</dbReference>
<dbReference type="GO" id="GO:0008270">
    <property type="term" value="F:zinc ion binding"/>
    <property type="evidence" value="ECO:0007669"/>
    <property type="project" value="UniProtKB-KW"/>
</dbReference>
<protein>
    <recommendedName>
        <fullName evidence="3">B box-type domain-containing protein</fullName>
    </recommendedName>
</protein>
<reference evidence="4" key="1">
    <citation type="submission" date="2021-03" db="EMBL/GenBank/DDBJ databases">
        <authorList>
            <person name="Bekaert M."/>
        </authorList>
    </citation>
    <scope>NUCLEOTIDE SEQUENCE</scope>
</reference>
<dbReference type="EMBL" id="CAJPWZ010001920">
    <property type="protein sequence ID" value="CAG2226611.1"/>
    <property type="molecule type" value="Genomic_DNA"/>
</dbReference>
<keyword evidence="1" id="KW-0479">Metal-binding</keyword>
<dbReference type="PANTHER" id="PTHR25462">
    <property type="entry name" value="BONUS, ISOFORM C-RELATED"/>
    <property type="match status" value="1"/>
</dbReference>
<dbReference type="CDD" id="cd19776">
    <property type="entry name" value="Bbox2_TRIM25_C-IV"/>
    <property type="match status" value="1"/>
</dbReference>
<dbReference type="InterPro" id="IPR011042">
    <property type="entry name" value="6-blade_b-propeller_TolB-like"/>
</dbReference>
<dbReference type="InterPro" id="IPR047153">
    <property type="entry name" value="TRIM45/56/19-like"/>
</dbReference>
<dbReference type="SUPFAM" id="SSF57845">
    <property type="entry name" value="B-box zinc-binding domain"/>
    <property type="match status" value="1"/>
</dbReference>
<keyword evidence="1" id="KW-0863">Zinc-finger</keyword>
<sequence length="557" mass="63526">MACGKYIPCGPCTFDDVTKDARRWCTDCEEGLCEDCENIHRRSKASRNHKVISIDDYQKIENVSISQVCEQHGENLEWFCKSHDEVLCVVCVPSKHKACSDVIPINVNAANARQSSALSNLEDTIEKTLSNVKQCIRNRESATKELEKQELEVKTMVLETKAKINDHLDKLQEKLLHELRSTVQTCKSKYTKILRKLESTEEMLKKLRDQTLHMKQFSSDVQVFLGIRQVNRQLVHEVESIKTEIGAAKDYELKVSIDSLIVKLSNEVEEFGKIMVSETATNLDIRDSKFDQAQIEINVPNSRNIFDIKLQLIKSFQMTSEHKLNVSGCLVLPNGNLLMANATKEYHLKEYNDRGEHIRDIRVSDQPYAIAMIDFDRIVVSYGGALFIEIRHINTFNVEKKISLQNNCWGVSHADGKLYVVHGDSVQVLDLSGQNLKTIKTVSNHISRICASRDRIIYSDWDNDKVYCCNLNGTKLLQLKKNIIFPRDITEDNYHNVFVVGYTSNNLTIVGQDGENSKTLLTESDGLRQPRTVFYDKAKRLLVICNDGGKVLLYKDV</sequence>
<dbReference type="Pfam" id="PF00643">
    <property type="entry name" value="zf-B_box"/>
    <property type="match status" value="1"/>
</dbReference>
<evidence type="ECO:0000256" key="2">
    <source>
        <dbReference type="SAM" id="Coils"/>
    </source>
</evidence>
<feature type="domain" description="B box-type" evidence="3">
    <location>
        <begin position="12"/>
        <end position="54"/>
    </location>
</feature>
<dbReference type="Proteomes" id="UP000683360">
    <property type="component" value="Unassembled WGS sequence"/>
</dbReference>
<organism evidence="4 5">
    <name type="scientific">Mytilus edulis</name>
    <name type="common">Blue mussel</name>
    <dbReference type="NCBI Taxonomy" id="6550"/>
    <lineage>
        <taxon>Eukaryota</taxon>
        <taxon>Metazoa</taxon>
        <taxon>Spiralia</taxon>
        <taxon>Lophotrochozoa</taxon>
        <taxon>Mollusca</taxon>
        <taxon>Bivalvia</taxon>
        <taxon>Autobranchia</taxon>
        <taxon>Pteriomorphia</taxon>
        <taxon>Mytilida</taxon>
        <taxon>Mytiloidea</taxon>
        <taxon>Mytilidae</taxon>
        <taxon>Mytilinae</taxon>
        <taxon>Mytilus</taxon>
    </lineage>
</organism>
<evidence type="ECO:0000313" key="4">
    <source>
        <dbReference type="EMBL" id="CAG2226611.1"/>
    </source>
</evidence>
<keyword evidence="2" id="KW-0175">Coiled coil</keyword>
<feature type="coiled-coil region" evidence="2">
    <location>
        <begin position="118"/>
        <end position="159"/>
    </location>
</feature>
<dbReference type="PROSITE" id="PS50119">
    <property type="entry name" value="ZF_BBOX"/>
    <property type="match status" value="2"/>
</dbReference>
<keyword evidence="1" id="KW-0862">Zinc</keyword>
<gene>
    <name evidence="4" type="ORF">MEDL_39663</name>
</gene>